<dbReference type="GO" id="GO:0004521">
    <property type="term" value="F:RNA endonuclease activity"/>
    <property type="evidence" value="ECO:0007669"/>
    <property type="project" value="TreeGrafter"/>
</dbReference>
<feature type="zinc finger region" description="C3H1-type" evidence="10">
    <location>
        <begin position="532"/>
        <end position="558"/>
    </location>
</feature>
<feature type="region of interest" description="Disordered" evidence="11">
    <location>
        <begin position="578"/>
        <end position="626"/>
    </location>
</feature>
<dbReference type="GO" id="GO:0036464">
    <property type="term" value="C:cytoplasmic ribonucleoprotein granule"/>
    <property type="evidence" value="ECO:0007669"/>
    <property type="project" value="TreeGrafter"/>
</dbReference>
<dbReference type="GO" id="GO:0016787">
    <property type="term" value="F:hydrolase activity"/>
    <property type="evidence" value="ECO:0007669"/>
    <property type="project" value="UniProtKB-KW"/>
</dbReference>
<evidence type="ECO:0000256" key="11">
    <source>
        <dbReference type="SAM" id="MobiDB-lite"/>
    </source>
</evidence>
<reference evidence="14" key="1">
    <citation type="submission" date="2025-08" db="UniProtKB">
        <authorList>
            <consortium name="RefSeq"/>
        </authorList>
    </citation>
    <scope>IDENTIFICATION</scope>
    <source>
        <tissue evidence="14">Whole sample</tissue>
    </source>
</reference>
<dbReference type="InterPro" id="IPR000571">
    <property type="entry name" value="Znf_CCCH"/>
</dbReference>
<evidence type="ECO:0000313" key="14">
    <source>
        <dbReference type="RefSeq" id="XP_022293487.1"/>
    </source>
</evidence>
<evidence type="ECO:0000256" key="2">
    <source>
        <dbReference type="ARBA" id="ARBA00010922"/>
    </source>
</evidence>
<evidence type="ECO:0000256" key="8">
    <source>
        <dbReference type="ARBA" id="ARBA00022833"/>
    </source>
</evidence>
<dbReference type="Pfam" id="PF11977">
    <property type="entry name" value="RNase_Zc3h12a"/>
    <property type="match status" value="1"/>
</dbReference>
<dbReference type="OrthoDB" id="392925at2759"/>
<dbReference type="InterPro" id="IPR051101">
    <property type="entry name" value="ZC3H12/N4BP1_RNase_Reg"/>
</dbReference>
<keyword evidence="8 10" id="KW-0862">Zinc</keyword>
<dbReference type="AlphaFoldDB" id="A0A8B8APP8"/>
<protein>
    <submittedName>
        <fullName evidence="14">Uncharacterized protein LOC111104062</fullName>
    </submittedName>
</protein>
<feature type="compositionally biased region" description="Basic and acidic residues" evidence="11">
    <location>
        <begin position="746"/>
        <end position="758"/>
    </location>
</feature>
<dbReference type="PANTHER" id="PTHR12876:SF35">
    <property type="entry name" value="LD08718P-RELATED"/>
    <property type="match status" value="1"/>
</dbReference>
<evidence type="ECO:0000256" key="1">
    <source>
        <dbReference type="ARBA" id="ARBA00001946"/>
    </source>
</evidence>
<comment type="similarity">
    <text evidence="2">Belongs to the ZC3H12 family.</text>
</comment>
<feature type="compositionally biased region" description="Polar residues" evidence="11">
    <location>
        <begin position="835"/>
        <end position="849"/>
    </location>
</feature>
<evidence type="ECO:0000256" key="4">
    <source>
        <dbReference type="ARBA" id="ARBA00022723"/>
    </source>
</evidence>
<keyword evidence="5" id="KW-0255">Endonuclease</keyword>
<keyword evidence="13" id="KW-1185">Reference proteome</keyword>
<dbReference type="FunFam" id="3.40.50.11980:FF:000001">
    <property type="entry name" value="ZC3H12A isoform 1"/>
    <property type="match status" value="1"/>
</dbReference>
<comment type="cofactor">
    <cofactor evidence="1">
        <name>Mg(2+)</name>
        <dbReference type="ChEBI" id="CHEBI:18420"/>
    </cofactor>
</comment>
<dbReference type="Gene3D" id="3.40.50.11980">
    <property type="match status" value="1"/>
</dbReference>
<keyword evidence="9" id="KW-0460">Magnesium</keyword>
<evidence type="ECO:0000256" key="6">
    <source>
        <dbReference type="ARBA" id="ARBA00022771"/>
    </source>
</evidence>
<dbReference type="InterPro" id="IPR040546">
    <property type="entry name" value="Rege-1_UBA-like"/>
</dbReference>
<feature type="domain" description="C3H1-type" evidence="12">
    <location>
        <begin position="532"/>
        <end position="558"/>
    </location>
</feature>
<name>A0A8B8APP8_CRAVI</name>
<evidence type="ECO:0000256" key="5">
    <source>
        <dbReference type="ARBA" id="ARBA00022759"/>
    </source>
</evidence>
<dbReference type="Pfam" id="PF18561">
    <property type="entry name" value="Regnase_1_C"/>
    <property type="match status" value="1"/>
</dbReference>
<dbReference type="GO" id="GO:0008270">
    <property type="term" value="F:zinc ion binding"/>
    <property type="evidence" value="ECO:0007669"/>
    <property type="project" value="UniProtKB-KW"/>
</dbReference>
<feature type="region of interest" description="Disordered" evidence="11">
    <location>
        <begin position="746"/>
        <end position="767"/>
    </location>
</feature>
<keyword evidence="6 10" id="KW-0863">Zinc-finger</keyword>
<dbReference type="InterPro" id="IPR021869">
    <property type="entry name" value="RNase_Zc3h12_NYN"/>
</dbReference>
<dbReference type="GO" id="GO:0003729">
    <property type="term" value="F:mRNA binding"/>
    <property type="evidence" value="ECO:0007669"/>
    <property type="project" value="TreeGrafter"/>
</dbReference>
<dbReference type="InterPro" id="IPR056629">
    <property type="entry name" value="KH_N4BP1_1st"/>
</dbReference>
<gene>
    <name evidence="14" type="primary">LOC111104062</name>
</gene>
<dbReference type="Pfam" id="PF18039">
    <property type="entry name" value="UBA_6"/>
    <property type="match status" value="1"/>
</dbReference>
<evidence type="ECO:0000256" key="10">
    <source>
        <dbReference type="PROSITE-ProRule" id="PRU00723"/>
    </source>
</evidence>
<dbReference type="InterPro" id="IPR040757">
    <property type="entry name" value="Regnase_1/ZC3H12_C"/>
</dbReference>
<evidence type="ECO:0000256" key="7">
    <source>
        <dbReference type="ARBA" id="ARBA00022801"/>
    </source>
</evidence>
<dbReference type="Proteomes" id="UP000694844">
    <property type="component" value="Chromosome 7"/>
</dbReference>
<dbReference type="PANTHER" id="PTHR12876">
    <property type="entry name" value="N4BP1-RELATED"/>
    <property type="match status" value="1"/>
</dbReference>
<dbReference type="Pfam" id="PF23050">
    <property type="entry name" value="KH_N4BP1_1st"/>
    <property type="match status" value="1"/>
</dbReference>
<sequence length="1214" mass="137824">MMTSDDFYIDKSKEKLIEAYRSRIFQVFQVNIACHDEKLSTKIFMSLPDGNSSSQNIKKAKSYLESLIADGDTVTRIDLTLSQSHFAMVQELQSTIEREAQAIVDLVKGNSKVCIYGKKENVSIAQTMINRLVKKDFSIHASPCIDVHLQSKEGYDDIEFQEMSVFSNKNIRSSCAELLHENVNLITSDALESTEVSCIEQSTVERANKMSNLLDSKEKRPVHDALKRTISVGTPGHLVSSHLTPSKSPLTRTMSYGYDIKQADNCLVRHQLSTSSEDETTDEEEYNTKIEFALKLGYSELQLATVLKKLGNKAGQNEILSELIKLNTCSDGDYRTGDEGTIERLPENQLTFQTENCLELSETSSNFRPIVIDGSNVAMSHGNKEVFSCHGIQLAVDWFRERGHDAITVFVPQWRKETSRSDAKIKDQEILCQLEKEKILVFTPARRIGGKRVVCYDDRYILNLAVDSGGIVVSNDNYRDLVSEKPEYRKVIEERLLMYSFVNDRFMPPDDPLGRHGPSLDNFLSKEPRQPEPLPPICPYGSRKCTYGNKCKFYHPERGNMPHKMVTEKLAEQAKQKIQEVRENRKSQEGTKCKQPLCKKSSRGKKTLSRTQSLTPKLHTDSFSADTPIKRHSGDFGEVSFIKENTDTENSDKWKCYNERLSEHRKQVEQADIEHQRQRSETMESQLSGFKTQNEEPFSITSKIEHCGSRSSSPMQRKTPSPQLMPQQEVFLSGHLMLAKKLSDEAGETKAHKTEEMPYSRTPPVNYNISRVTPVKEDQSLPQHSFVTVSQHLSPSLHKPVSQQFSHPVPMQHQHQKLSRQYSLQGPHDPRLKQGQLSPGSHSSGKPFQQDNFGAFLLAKNSFGIDNVSNLSSQFSSRPENHFMDEESEHTTLARMQSAPETIFTRSDNISNKRFGRMVRQNSSSDTQIHLLGEVDLGPNEYSLFPAGGMEFNKGNQSNHQLSSGMSLQHMDYKQMKSRAVGYSKQEYRSQHDNGETKWTFEPVLEHGSVYKNHFSGIQGIDAFESDYPPTPSWQNRDLKYSFQEPYQCLHQPYGLFQGSSGLAFSQQHRDVGRCHSGEFHFRNQTPSTLCATSSYGESEGHSIIQNPAHNQNIGVIGQEHKQCFSKTFSSRMENKSPPNHQSSNMKPTEATLIRACENRPKFQDCSPIQPSDNRYNLYYHLCGLFPEPKVRKVMNDHPEETSPQVLCAHIIGI</sequence>
<dbReference type="RefSeq" id="XP_022293487.1">
    <property type="nucleotide sequence ID" value="XM_022437779.1"/>
</dbReference>
<evidence type="ECO:0000256" key="3">
    <source>
        <dbReference type="ARBA" id="ARBA00022722"/>
    </source>
</evidence>
<organism evidence="13 14">
    <name type="scientific">Crassostrea virginica</name>
    <name type="common">Eastern oyster</name>
    <dbReference type="NCBI Taxonomy" id="6565"/>
    <lineage>
        <taxon>Eukaryota</taxon>
        <taxon>Metazoa</taxon>
        <taxon>Spiralia</taxon>
        <taxon>Lophotrochozoa</taxon>
        <taxon>Mollusca</taxon>
        <taxon>Bivalvia</taxon>
        <taxon>Autobranchia</taxon>
        <taxon>Pteriomorphia</taxon>
        <taxon>Ostreida</taxon>
        <taxon>Ostreoidea</taxon>
        <taxon>Ostreidae</taxon>
        <taxon>Crassostrea</taxon>
    </lineage>
</organism>
<feature type="compositionally biased region" description="Basic and acidic residues" evidence="11">
    <location>
        <begin position="578"/>
        <end position="592"/>
    </location>
</feature>
<dbReference type="GeneID" id="111104062"/>
<accession>A0A8B8APP8</accession>
<keyword evidence="7" id="KW-0378">Hydrolase</keyword>
<evidence type="ECO:0000313" key="13">
    <source>
        <dbReference type="Proteomes" id="UP000694844"/>
    </source>
</evidence>
<dbReference type="PROSITE" id="PS50103">
    <property type="entry name" value="ZF_C3H1"/>
    <property type="match status" value="1"/>
</dbReference>
<dbReference type="KEGG" id="cvn:111104062"/>
<dbReference type="CDD" id="cd18729">
    <property type="entry name" value="PIN_Zc3h12-like"/>
    <property type="match status" value="1"/>
</dbReference>
<proteinExistence type="inferred from homology"/>
<dbReference type="GO" id="GO:0005634">
    <property type="term" value="C:nucleus"/>
    <property type="evidence" value="ECO:0007669"/>
    <property type="project" value="TreeGrafter"/>
</dbReference>
<feature type="region of interest" description="Disordered" evidence="11">
    <location>
        <begin position="789"/>
        <end position="849"/>
    </location>
</feature>
<evidence type="ECO:0000259" key="12">
    <source>
        <dbReference type="PROSITE" id="PS50103"/>
    </source>
</evidence>
<keyword evidence="3" id="KW-0540">Nuclease</keyword>
<keyword evidence="4 10" id="KW-0479">Metal-binding</keyword>
<feature type="compositionally biased region" description="Polar residues" evidence="11">
    <location>
        <begin position="609"/>
        <end position="625"/>
    </location>
</feature>
<evidence type="ECO:0000256" key="9">
    <source>
        <dbReference type="ARBA" id="ARBA00022842"/>
    </source>
</evidence>